<evidence type="ECO:0000256" key="2">
    <source>
        <dbReference type="PROSITE-ProRule" id="PRU00708"/>
    </source>
</evidence>
<feature type="repeat" description="PPR" evidence="2">
    <location>
        <begin position="276"/>
        <end position="310"/>
    </location>
</feature>
<dbReference type="InterPro" id="IPR046960">
    <property type="entry name" value="PPR_At4g14850-like_plant"/>
</dbReference>
<feature type="repeat" description="PPR" evidence="2">
    <location>
        <begin position="376"/>
        <end position="406"/>
    </location>
</feature>
<evidence type="ECO:0000256" key="1">
    <source>
        <dbReference type="ARBA" id="ARBA00022737"/>
    </source>
</evidence>
<dbReference type="GO" id="GO:0009451">
    <property type="term" value="P:RNA modification"/>
    <property type="evidence" value="ECO:0007669"/>
    <property type="project" value="InterPro"/>
</dbReference>
<dbReference type="Pfam" id="PF13041">
    <property type="entry name" value="PPR_2"/>
    <property type="match status" value="3"/>
</dbReference>
<dbReference type="FunFam" id="1.25.40.10:FF:000470">
    <property type="entry name" value="Pentatricopeptide repeat-containing protein At5g66520"/>
    <property type="match status" value="1"/>
</dbReference>
<dbReference type="NCBIfam" id="TIGR00756">
    <property type="entry name" value="PPR"/>
    <property type="match status" value="8"/>
</dbReference>
<dbReference type="PANTHER" id="PTHR47926:SF436">
    <property type="entry name" value="PENTATRICOPEPTIDE REPEAT-CONTAINING PROTEIN ELI1, CHLOROPLASTIC-LIKE ISOFORM X2"/>
    <property type="match status" value="1"/>
</dbReference>
<dbReference type="InterPro" id="IPR002885">
    <property type="entry name" value="PPR_rpt"/>
</dbReference>
<gene>
    <name evidence="4" type="primary">PCMP-E28</name>
    <name evidence="4" type="ORF">MA16_Dca005223</name>
</gene>
<dbReference type="Gene3D" id="1.25.40.10">
    <property type="entry name" value="Tetratricopeptide repeat domain"/>
    <property type="match status" value="4"/>
</dbReference>
<evidence type="ECO:0000313" key="5">
    <source>
        <dbReference type="Proteomes" id="UP000233837"/>
    </source>
</evidence>
<keyword evidence="5" id="KW-1185">Reference proteome</keyword>
<feature type="compositionally biased region" description="Polar residues" evidence="3">
    <location>
        <begin position="781"/>
        <end position="793"/>
    </location>
</feature>
<feature type="repeat" description="PPR" evidence="2">
    <location>
        <begin position="113"/>
        <end position="147"/>
    </location>
</feature>
<organism evidence="4 5">
    <name type="scientific">Dendrobium catenatum</name>
    <dbReference type="NCBI Taxonomy" id="906689"/>
    <lineage>
        <taxon>Eukaryota</taxon>
        <taxon>Viridiplantae</taxon>
        <taxon>Streptophyta</taxon>
        <taxon>Embryophyta</taxon>
        <taxon>Tracheophyta</taxon>
        <taxon>Spermatophyta</taxon>
        <taxon>Magnoliopsida</taxon>
        <taxon>Liliopsida</taxon>
        <taxon>Asparagales</taxon>
        <taxon>Orchidaceae</taxon>
        <taxon>Epidendroideae</taxon>
        <taxon>Malaxideae</taxon>
        <taxon>Dendrobiinae</taxon>
        <taxon>Dendrobium</taxon>
    </lineage>
</organism>
<dbReference type="FunFam" id="1.25.40.10:FF:000242">
    <property type="entry name" value="Pentatricopeptide repeat-containing protein"/>
    <property type="match status" value="1"/>
</dbReference>
<evidence type="ECO:0000313" key="4">
    <source>
        <dbReference type="EMBL" id="PKU64300.1"/>
    </source>
</evidence>
<accession>A0A2I0VLL2</accession>
<feature type="region of interest" description="Disordered" evidence="3">
    <location>
        <begin position="696"/>
        <end position="793"/>
    </location>
</feature>
<protein>
    <submittedName>
        <fullName evidence="4">Pentatricopeptide repeat-containing protein</fullName>
    </submittedName>
</protein>
<evidence type="ECO:0000256" key="3">
    <source>
        <dbReference type="SAM" id="MobiDB-lite"/>
    </source>
</evidence>
<name>A0A2I0VLL2_9ASPA</name>
<dbReference type="InterPro" id="IPR011990">
    <property type="entry name" value="TPR-like_helical_dom_sf"/>
</dbReference>
<feature type="compositionally biased region" description="Basic and acidic residues" evidence="3">
    <location>
        <begin position="717"/>
        <end position="728"/>
    </location>
</feature>
<reference evidence="4 5" key="2">
    <citation type="journal article" date="2017" name="Nature">
        <title>The Apostasia genome and the evolution of orchids.</title>
        <authorList>
            <person name="Zhang G.Q."/>
            <person name="Liu K.W."/>
            <person name="Li Z."/>
            <person name="Lohaus R."/>
            <person name="Hsiao Y.Y."/>
            <person name="Niu S.C."/>
            <person name="Wang J.Y."/>
            <person name="Lin Y.C."/>
            <person name="Xu Q."/>
            <person name="Chen L.J."/>
            <person name="Yoshida K."/>
            <person name="Fujiwara S."/>
            <person name="Wang Z.W."/>
            <person name="Zhang Y.Q."/>
            <person name="Mitsuda N."/>
            <person name="Wang M."/>
            <person name="Liu G.H."/>
            <person name="Pecoraro L."/>
            <person name="Huang H.X."/>
            <person name="Xiao X.J."/>
            <person name="Lin M."/>
            <person name="Wu X.Y."/>
            <person name="Wu W.L."/>
            <person name="Chen Y.Y."/>
            <person name="Chang S.B."/>
            <person name="Sakamoto S."/>
            <person name="Ohme-Takagi M."/>
            <person name="Yagi M."/>
            <person name="Zeng S.J."/>
            <person name="Shen C.Y."/>
            <person name="Yeh C.M."/>
            <person name="Luo Y.B."/>
            <person name="Tsai W.C."/>
            <person name="Van de Peer Y."/>
            <person name="Liu Z.J."/>
        </authorList>
    </citation>
    <scope>NUCLEOTIDE SEQUENCE [LARGE SCALE GENOMIC DNA]</scope>
    <source>
        <tissue evidence="4">The whole plant</tissue>
    </source>
</reference>
<sequence length="793" mass="90073">MRISSMPFLDFLNRISLKGVQRSYTMERKLVSSSLKSVIARNPRVSINLSILEERLWKCQKLKDFFQIHAQMTVSGFINDSFAASRLLSFCTGFHFLALDYSRQLLNQIENSNTFSWNTIMRAYVRRNVPQCCLPLYRLMLKCDLVPDNYSHPIVLQACSLRFCVVEGEQIHSHILKFGLCLDLYVLNTLINMYSVCGHLKDARFLFDESPVLDSVTWNSILAAYVQIGDVDESVYIFNNMPEQNTIASNSMIALFGRSKLVEDARKLFDEMTSKDTVSWTAMISCYEQNEMFREALKLFTLMRVCGIQIDEVVMVSVLSACASLEATKEGEAMHGLIIRIGIQTYLSLMNSLIHMYLSYRNINAAELLFDLGYSDQISWNIMISGYLKCGFVDKARHSFDSMPRKDLVSWSTMISGYAQHGHSSDTLALFHEMQIRGVRPDETTLVSVLSACTNLFALEQGKWVHAYIRKQAFQINLFLGTTLVDMYMKCGCTKTALEIFDEMEEKSISTWNALILGLAMNGFFKEALEKFSNMERCGVLPNETTFVGVLGACRHGGLVDKGWEYFNSMKHIYNLEPNIKHYGCMVDLLGRAGLLNDAKKLIKDMPIAPDVSTWGALLGACKKHGNTDIGEGVGRKLIEFEPQHDGFHILLSNIYASKGKWDNQMEVCWNDVARWMWPLFTEEWGTWRRIQASKTTEITPTLHGKQTSQGPEEAAIETKEARIEPRHGKTTQHGKPAANHGNQGAKARKQPTVDTKESRHRNPRASYRKPRRKPCEPRSQDTGTQEPSTGNE</sequence>
<dbReference type="FunFam" id="1.25.40.10:FF:000348">
    <property type="entry name" value="Pentatricopeptide repeat-containing protein chloroplastic"/>
    <property type="match status" value="1"/>
</dbReference>
<proteinExistence type="predicted"/>
<feature type="repeat" description="PPR" evidence="2">
    <location>
        <begin position="214"/>
        <end position="248"/>
    </location>
</feature>
<feature type="repeat" description="PPR" evidence="2">
    <location>
        <begin position="407"/>
        <end position="441"/>
    </location>
</feature>
<dbReference type="PANTHER" id="PTHR47926">
    <property type="entry name" value="PENTATRICOPEPTIDE REPEAT-CONTAINING PROTEIN"/>
    <property type="match status" value="1"/>
</dbReference>
<feature type="compositionally biased region" description="Basic residues" evidence="3">
    <location>
        <begin position="759"/>
        <end position="773"/>
    </location>
</feature>
<dbReference type="EMBL" id="KZ503429">
    <property type="protein sequence ID" value="PKU64300.1"/>
    <property type="molecule type" value="Genomic_DNA"/>
</dbReference>
<reference evidence="4 5" key="1">
    <citation type="journal article" date="2016" name="Sci. Rep.">
        <title>The Dendrobium catenatum Lindl. genome sequence provides insights into polysaccharide synthase, floral development and adaptive evolution.</title>
        <authorList>
            <person name="Zhang G.Q."/>
            <person name="Xu Q."/>
            <person name="Bian C."/>
            <person name="Tsai W.C."/>
            <person name="Yeh C.M."/>
            <person name="Liu K.W."/>
            <person name="Yoshida K."/>
            <person name="Zhang L.S."/>
            <person name="Chang S.B."/>
            <person name="Chen F."/>
            <person name="Shi Y."/>
            <person name="Su Y.Y."/>
            <person name="Zhang Y.Q."/>
            <person name="Chen L.J."/>
            <person name="Yin Y."/>
            <person name="Lin M."/>
            <person name="Huang H."/>
            <person name="Deng H."/>
            <person name="Wang Z.W."/>
            <person name="Zhu S.L."/>
            <person name="Zhao X."/>
            <person name="Deng C."/>
            <person name="Niu S.C."/>
            <person name="Huang J."/>
            <person name="Wang M."/>
            <person name="Liu G.H."/>
            <person name="Yang H.J."/>
            <person name="Xiao X.J."/>
            <person name="Hsiao Y.Y."/>
            <person name="Wu W.L."/>
            <person name="Chen Y.Y."/>
            <person name="Mitsuda N."/>
            <person name="Ohme-Takagi M."/>
            <person name="Luo Y.B."/>
            <person name="Van de Peer Y."/>
            <person name="Liu Z.J."/>
        </authorList>
    </citation>
    <scope>NUCLEOTIDE SEQUENCE [LARGE SCALE GENOMIC DNA]</scope>
    <source>
        <tissue evidence="4">The whole plant</tissue>
    </source>
</reference>
<dbReference type="Pfam" id="PF01535">
    <property type="entry name" value="PPR"/>
    <property type="match status" value="3"/>
</dbReference>
<dbReference type="InterPro" id="IPR046848">
    <property type="entry name" value="E_motif"/>
</dbReference>
<feature type="repeat" description="PPR" evidence="2">
    <location>
        <begin position="508"/>
        <end position="542"/>
    </location>
</feature>
<feature type="compositionally biased region" description="Polar residues" evidence="3">
    <location>
        <begin position="696"/>
        <end position="711"/>
    </location>
</feature>
<keyword evidence="1" id="KW-0677">Repeat</keyword>
<dbReference type="AlphaFoldDB" id="A0A2I0VLL2"/>
<dbReference type="Pfam" id="PF20431">
    <property type="entry name" value="E_motif"/>
    <property type="match status" value="1"/>
</dbReference>
<dbReference type="Proteomes" id="UP000233837">
    <property type="component" value="Unassembled WGS sequence"/>
</dbReference>
<dbReference type="GO" id="GO:0003723">
    <property type="term" value="F:RNA binding"/>
    <property type="evidence" value="ECO:0007669"/>
    <property type="project" value="InterPro"/>
</dbReference>
<dbReference type="PROSITE" id="PS51375">
    <property type="entry name" value="PPR"/>
    <property type="match status" value="6"/>
</dbReference>